<dbReference type="RefSeq" id="WP_284151517.1">
    <property type="nucleotide sequence ID" value="NZ_AP025516.1"/>
</dbReference>
<name>A0ABM7WB45_9BACT</name>
<dbReference type="PANTHER" id="PTHR30448:SF0">
    <property type="entry name" value="RNASE ADAPTER PROTEIN RAPZ"/>
    <property type="match status" value="1"/>
</dbReference>
<evidence type="ECO:0000313" key="2">
    <source>
        <dbReference type="EMBL" id="BDD88130.1"/>
    </source>
</evidence>
<evidence type="ECO:0000259" key="1">
    <source>
        <dbReference type="Pfam" id="PF22740"/>
    </source>
</evidence>
<accession>A0ABM7WB45</accession>
<keyword evidence="3" id="KW-1185">Reference proteome</keyword>
<gene>
    <name evidence="2" type="ORF">DPPLL_24950</name>
</gene>
<organism evidence="2 3">
    <name type="scientific">Desulfofustis limnaeus</name>
    <dbReference type="NCBI Taxonomy" id="2740163"/>
    <lineage>
        <taxon>Bacteria</taxon>
        <taxon>Pseudomonadati</taxon>
        <taxon>Thermodesulfobacteriota</taxon>
        <taxon>Desulfobulbia</taxon>
        <taxon>Desulfobulbales</taxon>
        <taxon>Desulfocapsaceae</taxon>
        <taxon>Desulfofustis</taxon>
    </lineage>
</organism>
<dbReference type="Proteomes" id="UP000830055">
    <property type="component" value="Chromosome"/>
</dbReference>
<protein>
    <recommendedName>
        <fullName evidence="1">RapZ C-terminal domain-containing protein</fullName>
    </recommendedName>
</protein>
<feature type="domain" description="RapZ C-terminal" evidence="1">
    <location>
        <begin position="17"/>
        <end position="134"/>
    </location>
</feature>
<proteinExistence type="predicted"/>
<dbReference type="Pfam" id="PF22740">
    <property type="entry name" value="PapZ_C"/>
    <property type="match status" value="1"/>
</dbReference>
<sequence length="138" mass="15687">METRGRVGRDQRWPKILILNSFGFKYGVPVDATFMLDVRFLPNPYWQQELRPLSGLQQTVADYVLKSEQGVSFLELLRPLVLLWATAESSGAKILRLAIGCTGGRHRSVAIVEHLQNYLVDQGLNPTVFHRDLHRDTA</sequence>
<dbReference type="EMBL" id="AP025516">
    <property type="protein sequence ID" value="BDD88130.1"/>
    <property type="molecule type" value="Genomic_DNA"/>
</dbReference>
<dbReference type="PANTHER" id="PTHR30448">
    <property type="entry name" value="RNASE ADAPTER PROTEIN RAPZ"/>
    <property type="match status" value="1"/>
</dbReference>
<dbReference type="InterPro" id="IPR053931">
    <property type="entry name" value="RapZ_C"/>
</dbReference>
<dbReference type="InterPro" id="IPR005337">
    <property type="entry name" value="RapZ-like"/>
</dbReference>
<evidence type="ECO:0000313" key="3">
    <source>
        <dbReference type="Proteomes" id="UP000830055"/>
    </source>
</evidence>
<reference evidence="2 3" key="1">
    <citation type="submission" date="2022-01" db="EMBL/GenBank/DDBJ databases">
        <title>Desulfofustis limnae sp. nov., a novel mesophilic sulfate-reducing bacterium isolated from marsh soil.</title>
        <authorList>
            <person name="Watanabe M."/>
            <person name="Takahashi A."/>
            <person name="Kojima H."/>
            <person name="Fukui M."/>
        </authorList>
    </citation>
    <scope>NUCLEOTIDE SEQUENCE [LARGE SCALE GENOMIC DNA]</scope>
    <source>
        <strain evidence="2 3">PPLL</strain>
    </source>
</reference>